<evidence type="ECO:0000313" key="3">
    <source>
        <dbReference type="Proteomes" id="UP000287300"/>
    </source>
</evidence>
<protein>
    <submittedName>
        <fullName evidence="2">Uncharacterized protein</fullName>
    </submittedName>
</protein>
<name>A0A401WV19_ACEPA</name>
<dbReference type="EMBL" id="BDES01000049">
    <property type="protein sequence ID" value="GCD53100.1"/>
    <property type="molecule type" value="Genomic_DNA"/>
</dbReference>
<comment type="caution">
    <text evidence="2">The sequence shown here is derived from an EMBL/GenBank/DDBJ whole genome shotgun (WGS) entry which is preliminary data.</text>
</comment>
<feature type="region of interest" description="Disordered" evidence="1">
    <location>
        <begin position="1"/>
        <end position="23"/>
    </location>
</feature>
<organism evidence="2 3">
    <name type="scientific">Acetobacter pasteurianus NBRC 3188</name>
    <dbReference type="NCBI Taxonomy" id="1226663"/>
    <lineage>
        <taxon>Bacteria</taxon>
        <taxon>Pseudomonadati</taxon>
        <taxon>Pseudomonadota</taxon>
        <taxon>Alphaproteobacteria</taxon>
        <taxon>Acetobacterales</taxon>
        <taxon>Acetobacteraceae</taxon>
        <taxon>Acetobacter</taxon>
    </lineage>
</organism>
<evidence type="ECO:0000313" key="2">
    <source>
        <dbReference type="EMBL" id="GCD53100.1"/>
    </source>
</evidence>
<dbReference type="AlphaFoldDB" id="A0A401WV19"/>
<proteinExistence type="predicted"/>
<gene>
    <name evidence="2" type="ORF">NBRC3188_1797</name>
</gene>
<dbReference type="Proteomes" id="UP000287300">
    <property type="component" value="Unassembled WGS sequence"/>
</dbReference>
<reference evidence="2 3" key="1">
    <citation type="submission" date="2016-06" db="EMBL/GenBank/DDBJ databases">
        <title>Acetobacter pasteurianus NBRC 3188 whole genome sequencing project.</title>
        <authorList>
            <person name="Matsutani M."/>
            <person name="Shiwa Y."/>
            <person name="Okamoto-Kainuma A."/>
            <person name="Ishikawa M."/>
            <person name="Koizumi Y."/>
            <person name="Yoshikawa H."/>
            <person name="Yakushi T."/>
            <person name="Matsushita K."/>
        </authorList>
    </citation>
    <scope>NUCLEOTIDE SEQUENCE [LARGE SCALE GENOMIC DNA]</scope>
    <source>
        <strain evidence="2 3">NBRC 3188</strain>
    </source>
</reference>
<accession>A0A401WV19</accession>
<evidence type="ECO:0000256" key="1">
    <source>
        <dbReference type="SAM" id="MobiDB-lite"/>
    </source>
</evidence>
<sequence>MLSVASPGRRRCMPDSRTDGAALGKHGVETPLLVGATVLRGLIFMRDIAEPGGFEKPSAFFDVEERLARLSGLGDQLEAFSRTVDFGSVPP</sequence>